<protein>
    <recommendedName>
        <fullName evidence="1">Spermatogenesis-associated protein 20-like TRX domain-containing protein</fullName>
    </recommendedName>
</protein>
<dbReference type="SUPFAM" id="SSF52833">
    <property type="entry name" value="Thioredoxin-like"/>
    <property type="match status" value="1"/>
</dbReference>
<accession>A0A450W975</accession>
<dbReference type="InterPro" id="IPR004879">
    <property type="entry name" value="Ssp411-like_TRX"/>
</dbReference>
<proteinExistence type="predicted"/>
<dbReference type="EMBL" id="CAADFN010000003">
    <property type="protein sequence ID" value="VFK13511.1"/>
    <property type="molecule type" value="Genomic_DNA"/>
</dbReference>
<evidence type="ECO:0000313" key="2">
    <source>
        <dbReference type="EMBL" id="VFK13511.1"/>
    </source>
</evidence>
<dbReference type="AlphaFoldDB" id="A0A450W975"/>
<dbReference type="PIRSF" id="PIRSF006402">
    <property type="entry name" value="UCP006402_thioredoxin"/>
    <property type="match status" value="1"/>
</dbReference>
<sequence>MSCKTNPQNALVGETSPYLLQHARNPVAWHPWNEAALKEARREDKPILLSIGYSSCHWCHVMAHESFDDESTAELMNKLFINIKVDREERPDLDKIYQLAHQFLTQRPGGWPLTMFLAPDDHTPFFGGTYFPNQPRHGMPAFSQILQSVADAYRDRRRDIRDQNRSVREALQHLVPDTLPDEHITSKPLDEAKKQLSNEFDRQNGGFGDAPKFPHPTNIDYLLRYHGLPAITTEGIASDEKNLAMAAAFTLGKMANGGIYDQIGGGFYRYSVDAGWMIPHFEKMLYDNGLLLTLYADTWLITRNPLFQRVAFDTGDWVIREMQSPEGGYYSALDADSEGEEGKFYVWSTEEVRKLLTKDEYRVVCHRFGLDRPPNFGGKGWHLHVVVNAEQLTRSLDLDEATVGRLLAQARTKLFVARERRVHPYRDEKILTAWNGIMIKGMADAGRILKEARFIRSADRALAFIRERLWRDGRLLATYKDGRAHLSAYLDDYVFMIDAVLALLQSRWRNEDLDFACQLAEVVLAQFEDTDVGGFYFTANDHESLIYRPKPMMDEALPAGNGIAVRVFTRLGYLLGDIRYLQSAERILRVGWSSINQFPHAHGTLLSSIQEYLLPIQVILLRGRGEYLDKWLERCQRDYSPQRVTFAIPANVGTLPMALQERTSQGDIVAYLCEGHQCCGPITEFDALEKALGETTRGEV</sequence>
<dbReference type="InterPro" id="IPR024705">
    <property type="entry name" value="Ssp411"/>
</dbReference>
<dbReference type="GO" id="GO:0005975">
    <property type="term" value="P:carbohydrate metabolic process"/>
    <property type="evidence" value="ECO:0007669"/>
    <property type="project" value="InterPro"/>
</dbReference>
<organism evidence="2">
    <name type="scientific">Candidatus Kentrum sp. LFY</name>
    <dbReference type="NCBI Taxonomy" id="2126342"/>
    <lineage>
        <taxon>Bacteria</taxon>
        <taxon>Pseudomonadati</taxon>
        <taxon>Pseudomonadota</taxon>
        <taxon>Gammaproteobacteria</taxon>
        <taxon>Candidatus Kentrum</taxon>
    </lineage>
</organism>
<feature type="domain" description="Spermatogenesis-associated protein 20-like TRX" evidence="1">
    <location>
        <begin position="9"/>
        <end position="172"/>
    </location>
</feature>
<dbReference type="PANTHER" id="PTHR42899">
    <property type="entry name" value="SPERMATOGENESIS-ASSOCIATED PROTEIN 20"/>
    <property type="match status" value="1"/>
</dbReference>
<reference evidence="2" key="1">
    <citation type="submission" date="2019-02" db="EMBL/GenBank/DDBJ databases">
        <authorList>
            <person name="Gruber-Vodicka R. H."/>
            <person name="Seah K. B. B."/>
        </authorList>
    </citation>
    <scope>NUCLEOTIDE SEQUENCE</scope>
    <source>
        <strain evidence="2">BECK_BY7</strain>
    </source>
</reference>
<dbReference type="SUPFAM" id="SSF48208">
    <property type="entry name" value="Six-hairpin glycosidases"/>
    <property type="match status" value="1"/>
</dbReference>
<dbReference type="PANTHER" id="PTHR42899:SF1">
    <property type="entry name" value="SPERMATOGENESIS-ASSOCIATED PROTEIN 20"/>
    <property type="match status" value="1"/>
</dbReference>
<gene>
    <name evidence="2" type="ORF">BECKLFY1418C_GA0070996_100366</name>
</gene>
<dbReference type="CDD" id="cd02955">
    <property type="entry name" value="SSP411"/>
    <property type="match status" value="1"/>
</dbReference>
<dbReference type="InterPro" id="IPR008928">
    <property type="entry name" value="6-hairpin_glycosidase_sf"/>
</dbReference>
<dbReference type="Gene3D" id="3.40.30.10">
    <property type="entry name" value="Glutaredoxin"/>
    <property type="match status" value="1"/>
</dbReference>
<evidence type="ECO:0000259" key="1">
    <source>
        <dbReference type="Pfam" id="PF03190"/>
    </source>
</evidence>
<dbReference type="Pfam" id="PF03190">
    <property type="entry name" value="Thioredox_DsbH"/>
    <property type="match status" value="1"/>
</dbReference>
<name>A0A450W975_9GAMM</name>
<dbReference type="InterPro" id="IPR036249">
    <property type="entry name" value="Thioredoxin-like_sf"/>
</dbReference>